<dbReference type="Proteomes" id="UP000683507">
    <property type="component" value="Chromosome"/>
</dbReference>
<keyword evidence="2" id="KW-1185">Reference proteome</keyword>
<organism evidence="1 2">
    <name type="scientific">Parvicella tangerina</name>
    <dbReference type="NCBI Taxonomy" id="2829795"/>
    <lineage>
        <taxon>Bacteria</taxon>
        <taxon>Pseudomonadati</taxon>
        <taxon>Bacteroidota</taxon>
        <taxon>Flavobacteriia</taxon>
        <taxon>Flavobacteriales</taxon>
        <taxon>Parvicellaceae</taxon>
        <taxon>Parvicella</taxon>
    </lineage>
</organism>
<dbReference type="KEGG" id="ptan:CRYO30217_00304"/>
<gene>
    <name evidence="1" type="ORF">CRYO30217_00304</name>
</gene>
<dbReference type="Pfam" id="PF13715">
    <property type="entry name" value="CarbopepD_reg_2"/>
    <property type="match status" value="1"/>
</dbReference>
<dbReference type="Pfam" id="PF18939">
    <property type="entry name" value="DUF5686"/>
    <property type="match status" value="1"/>
</dbReference>
<accession>A0A916JJM5</accession>
<reference evidence="1" key="1">
    <citation type="submission" date="2021-04" db="EMBL/GenBank/DDBJ databases">
        <authorList>
            <person name="Rodrigo-Torres L."/>
            <person name="Arahal R. D."/>
            <person name="Lucena T."/>
        </authorList>
    </citation>
    <scope>NUCLEOTIDE SEQUENCE</scope>
    <source>
        <strain evidence="1">AS29M-1</strain>
    </source>
</reference>
<dbReference type="InterPro" id="IPR043741">
    <property type="entry name" value="DUF5686"/>
</dbReference>
<dbReference type="SUPFAM" id="SSF49464">
    <property type="entry name" value="Carboxypeptidase regulatory domain-like"/>
    <property type="match status" value="1"/>
</dbReference>
<sequence>MLSNHDEPLPFASVYVKNSTRGTVTNLKGEFELELSEGEHTLVYSFVGFKAQERTYFFEHSNTLIDTIILKEDNSLGEVEVYADKRDRAKEIMGEVRKFRSNFNQGVQYFSCKSYIKTSIDKKVKLDPDSLPGSTEDVSYSADLNQFFKQENLNLVESYSTTFYDKPNRFKEVFHAYHDYSETKSAIGQEVSFGVEIGEDDIAPAPEVTSNPLIIYNDILSCDFNFYDNLINYPEVCQKPILSPLAETAPLAYQYDLEGSFYEDSVLIYKIKVSPLFITDAAFSGFLYVEDSTWVLRSVDLFINKQALTVCKEFHIIQNYEQQGEFINVPIRREIDYVFKEGSSFILGNTQVLHSEYLVNVEEAKTKWNNEVKSFDPEAMDRSTEYWAKMRPIQMKEKELNFIHVCDSLKDYFTSEEYYHKLDSSFNRISIWSPIVGIGHKNSFKKYQWYIEGLLGQVNPFGIGGYRHKLPGNFTKEFKNNFLLETDGMVDYGFRNKDVKGKVGVGLTYFPKKFVRTFVRVGDFYDMVNDYASVAQTFSRSNYVREIMFSVAQRMEIFNGFFAEATFNFSDQRPIDNLQLANWSNELFGSLNQPIDFDRYIKSEFVLELKYRIKQKYMYKDNKKIIFEAKHPILKLKYRKGFPGLFNSEVNYDFIEIGASHHTQLKRLGSSNWQAMYGTYLNKSNLRVLEYKYFRGSDQLFFSSPTRSMQLLDATKSTPNDYFQANYVHHFEGAILGKVPFLNRLKLELAGGGGLLYIEDESFRQMEIFAGLERPFVLWTQLFKIGVYAVTVDNNVSTADLAFKFGINFYNDFKRKWDY</sequence>
<evidence type="ECO:0008006" key="3">
    <source>
        <dbReference type="Google" id="ProtNLM"/>
    </source>
</evidence>
<dbReference type="Gene3D" id="2.60.40.1120">
    <property type="entry name" value="Carboxypeptidase-like, regulatory domain"/>
    <property type="match status" value="1"/>
</dbReference>
<proteinExistence type="predicted"/>
<dbReference type="InterPro" id="IPR008969">
    <property type="entry name" value="CarboxyPept-like_regulatory"/>
</dbReference>
<evidence type="ECO:0000313" key="2">
    <source>
        <dbReference type="Proteomes" id="UP000683507"/>
    </source>
</evidence>
<dbReference type="AlphaFoldDB" id="A0A916JJM5"/>
<protein>
    <recommendedName>
        <fullName evidence="3">Carboxypeptidase-like regulatory domain-containing protein</fullName>
    </recommendedName>
</protein>
<dbReference type="EMBL" id="OU015584">
    <property type="protein sequence ID" value="CAG5077152.1"/>
    <property type="molecule type" value="Genomic_DNA"/>
</dbReference>
<name>A0A916JJM5_9FLAO</name>
<evidence type="ECO:0000313" key="1">
    <source>
        <dbReference type="EMBL" id="CAG5077152.1"/>
    </source>
</evidence>